<comment type="subcellular location">
    <subcellularLocation>
        <location evidence="10">Cytoplasm</location>
    </subcellularLocation>
</comment>
<dbReference type="GO" id="GO:0003924">
    <property type="term" value="F:GTPase activity"/>
    <property type="evidence" value="ECO:0007669"/>
    <property type="project" value="UniProtKB-UniRule"/>
</dbReference>
<dbReference type="GO" id="GO:0005525">
    <property type="term" value="F:GTP binding"/>
    <property type="evidence" value="ECO:0007669"/>
    <property type="project" value="UniProtKB-UniRule"/>
</dbReference>
<sequence length="331" mass="37229">MNTLLHLGWQEGHEPLSDEKKQCLARIITTGQNTYQGLTPAGPCHLKLTGKLSHAISEKYDLPAVGDWVITDPQRQVIQQIIPRRSSFVRNVAGNQDQRQVIAANLDEIWLIMSLNHDLNLPRLNRYILNAWDSGALPVIVLTKADLMPDSAETVKAIQHEHPGIDVLTCSAKTGLGLDSLRQRLTNYRTIALVGSSGIGKSTLINQLAGTTLQLTGEIRLDDDRGRHTTTSRNLLAVQEAWLIDTPGMREFGLWSTDEHLDQTFEDIADLARECRFNDCRHSNEPGCAINQAIAEGTLSSLRFKDYQKLQRELAYLDKRQRDKQKKQKRP</sequence>
<keyword evidence="6 10" id="KW-0378">Hydrolase</keyword>
<evidence type="ECO:0000256" key="10">
    <source>
        <dbReference type="HAMAP-Rule" id="MF_01820"/>
    </source>
</evidence>
<accession>A0A940PDV0</accession>
<dbReference type="PANTHER" id="PTHR32120:SF10">
    <property type="entry name" value="SMALL RIBOSOMAL SUBUNIT BIOGENESIS GTPASE RSGA"/>
    <property type="match status" value="1"/>
</dbReference>
<dbReference type="RefSeq" id="WP_209530827.1">
    <property type="nucleotide sequence ID" value="NZ_JAEEGA010000013.1"/>
</dbReference>
<feature type="binding site" evidence="10">
    <location>
        <position position="288"/>
    </location>
    <ligand>
        <name>Zn(2+)</name>
        <dbReference type="ChEBI" id="CHEBI:29105"/>
    </ligand>
</feature>
<evidence type="ECO:0000256" key="2">
    <source>
        <dbReference type="ARBA" id="ARBA00022517"/>
    </source>
</evidence>
<comment type="cofactor">
    <cofactor evidence="10">
        <name>Zn(2+)</name>
        <dbReference type="ChEBI" id="CHEBI:29105"/>
    </cofactor>
    <text evidence="10">Binds 1 zinc ion per subunit.</text>
</comment>
<keyword evidence="1 10" id="KW-0963">Cytoplasm</keyword>
<dbReference type="Gene3D" id="1.10.40.50">
    <property type="entry name" value="Probable gtpase engc, domain 3"/>
    <property type="match status" value="1"/>
</dbReference>
<feature type="domain" description="EngC GTPase" evidence="11">
    <location>
        <begin position="104"/>
        <end position="250"/>
    </location>
</feature>
<dbReference type="InterPro" id="IPR027417">
    <property type="entry name" value="P-loop_NTPase"/>
</dbReference>
<protein>
    <recommendedName>
        <fullName evidence="10">Small ribosomal subunit biogenesis GTPase RsgA</fullName>
        <ecNumber evidence="10">3.6.1.-</ecNumber>
    </recommendedName>
</protein>
<dbReference type="GO" id="GO:0042274">
    <property type="term" value="P:ribosomal small subunit biogenesis"/>
    <property type="evidence" value="ECO:0007669"/>
    <property type="project" value="UniProtKB-UniRule"/>
</dbReference>
<keyword evidence="3 10" id="KW-0479">Metal-binding</keyword>
<dbReference type="HAMAP" id="MF_01820">
    <property type="entry name" value="GTPase_RsgA"/>
    <property type="match status" value="1"/>
</dbReference>
<dbReference type="GO" id="GO:0019843">
    <property type="term" value="F:rRNA binding"/>
    <property type="evidence" value="ECO:0007669"/>
    <property type="project" value="UniProtKB-KW"/>
</dbReference>
<keyword evidence="14" id="KW-1185">Reference proteome</keyword>
<evidence type="ECO:0000259" key="11">
    <source>
        <dbReference type="PROSITE" id="PS50936"/>
    </source>
</evidence>
<dbReference type="PANTHER" id="PTHR32120">
    <property type="entry name" value="SMALL RIBOSOMAL SUBUNIT BIOGENESIS GTPASE RSGA"/>
    <property type="match status" value="1"/>
</dbReference>
<dbReference type="CDD" id="cd01854">
    <property type="entry name" value="YjeQ_EngC"/>
    <property type="match status" value="1"/>
</dbReference>
<keyword evidence="4 10" id="KW-0699">rRNA-binding</keyword>
<reference evidence="13" key="1">
    <citation type="submission" date="2020-12" db="EMBL/GenBank/DDBJ databases">
        <title>Vagococcus allomyrinae sp. nov. and Enterococcus lavae sp. nov., isolated from the larvae of Allomyrina dichotoma.</title>
        <authorList>
            <person name="Lee S.D."/>
        </authorList>
    </citation>
    <scope>NUCLEOTIDE SEQUENCE</scope>
    <source>
        <strain evidence="13">BWB3-3</strain>
    </source>
</reference>
<comment type="function">
    <text evidence="10">One of several proteins that assist in the late maturation steps of the functional core of the 30S ribosomal subunit. Helps release RbfA from mature subunits. May play a role in the assembly of ribosomal proteins into the subunit. Circularly permuted GTPase that catalyzes slow GTP hydrolysis, GTPase activity is stimulated by the 30S ribosomal subunit.</text>
</comment>
<evidence type="ECO:0000259" key="12">
    <source>
        <dbReference type="PROSITE" id="PS51721"/>
    </source>
</evidence>
<dbReference type="SUPFAM" id="SSF52540">
    <property type="entry name" value="P-loop containing nucleoside triphosphate hydrolases"/>
    <property type="match status" value="1"/>
</dbReference>
<comment type="subunit">
    <text evidence="10">Monomer. Associates with 30S ribosomal subunit, binds 16S rRNA.</text>
</comment>
<feature type="binding site" evidence="10">
    <location>
        <begin position="143"/>
        <end position="146"/>
    </location>
    <ligand>
        <name>GTP</name>
        <dbReference type="ChEBI" id="CHEBI:37565"/>
    </ligand>
</feature>
<dbReference type="InterPro" id="IPR004881">
    <property type="entry name" value="Ribosome_biogen_GTPase_RsgA"/>
</dbReference>
<evidence type="ECO:0000313" key="14">
    <source>
        <dbReference type="Proteomes" id="UP000674938"/>
    </source>
</evidence>
<keyword evidence="2 10" id="KW-0690">Ribosome biogenesis</keyword>
<evidence type="ECO:0000256" key="8">
    <source>
        <dbReference type="ARBA" id="ARBA00022884"/>
    </source>
</evidence>
<evidence type="ECO:0000256" key="9">
    <source>
        <dbReference type="ARBA" id="ARBA00023134"/>
    </source>
</evidence>
<keyword evidence="7 10" id="KW-0862">Zinc</keyword>
<feature type="binding site" evidence="10">
    <location>
        <position position="275"/>
    </location>
    <ligand>
        <name>Zn(2+)</name>
        <dbReference type="ChEBI" id="CHEBI:29105"/>
    </ligand>
</feature>
<dbReference type="InterPro" id="IPR030378">
    <property type="entry name" value="G_CP_dom"/>
</dbReference>
<evidence type="ECO:0000256" key="6">
    <source>
        <dbReference type="ARBA" id="ARBA00022801"/>
    </source>
</evidence>
<evidence type="ECO:0000256" key="4">
    <source>
        <dbReference type="ARBA" id="ARBA00022730"/>
    </source>
</evidence>
<evidence type="ECO:0000256" key="1">
    <source>
        <dbReference type="ARBA" id="ARBA00022490"/>
    </source>
</evidence>
<name>A0A940PDV0_9ENTE</name>
<dbReference type="EMBL" id="JAEEGA010000013">
    <property type="protein sequence ID" value="MBP1043015.1"/>
    <property type="molecule type" value="Genomic_DNA"/>
</dbReference>
<evidence type="ECO:0000313" key="13">
    <source>
        <dbReference type="EMBL" id="MBP1043015.1"/>
    </source>
</evidence>
<dbReference type="PROSITE" id="PS50936">
    <property type="entry name" value="ENGC_GTPASE"/>
    <property type="match status" value="1"/>
</dbReference>
<feature type="binding site" evidence="10">
    <location>
        <position position="282"/>
    </location>
    <ligand>
        <name>Zn(2+)</name>
        <dbReference type="ChEBI" id="CHEBI:29105"/>
    </ligand>
</feature>
<proteinExistence type="inferred from homology"/>
<keyword evidence="5 10" id="KW-0547">Nucleotide-binding</keyword>
<gene>
    <name evidence="10 13" type="primary">rsgA</name>
    <name evidence="13" type="ORF">I6N95_18530</name>
</gene>
<feature type="domain" description="CP-type G" evidence="12">
    <location>
        <begin position="95"/>
        <end position="252"/>
    </location>
</feature>
<dbReference type="Gene3D" id="3.40.50.300">
    <property type="entry name" value="P-loop containing nucleotide triphosphate hydrolases"/>
    <property type="match status" value="1"/>
</dbReference>
<organism evidence="13 14">
    <name type="scientific">Vagococcus allomyrinae</name>
    <dbReference type="NCBI Taxonomy" id="2794353"/>
    <lineage>
        <taxon>Bacteria</taxon>
        <taxon>Bacillati</taxon>
        <taxon>Bacillota</taxon>
        <taxon>Bacilli</taxon>
        <taxon>Lactobacillales</taxon>
        <taxon>Enterococcaceae</taxon>
        <taxon>Vagococcus</taxon>
    </lineage>
</organism>
<evidence type="ECO:0000256" key="5">
    <source>
        <dbReference type="ARBA" id="ARBA00022741"/>
    </source>
</evidence>
<dbReference type="EC" id="3.6.1.-" evidence="10"/>
<dbReference type="GO" id="GO:0005737">
    <property type="term" value="C:cytoplasm"/>
    <property type="evidence" value="ECO:0007669"/>
    <property type="project" value="UniProtKB-SubCell"/>
</dbReference>
<dbReference type="PROSITE" id="PS51721">
    <property type="entry name" value="G_CP"/>
    <property type="match status" value="1"/>
</dbReference>
<comment type="caution">
    <text evidence="13">The sequence shown here is derived from an EMBL/GenBank/DDBJ whole genome shotgun (WGS) entry which is preliminary data.</text>
</comment>
<keyword evidence="9 10" id="KW-0342">GTP-binding</keyword>
<evidence type="ECO:0000256" key="7">
    <source>
        <dbReference type="ARBA" id="ARBA00022833"/>
    </source>
</evidence>
<dbReference type="NCBIfam" id="TIGR00157">
    <property type="entry name" value="ribosome small subunit-dependent GTPase A"/>
    <property type="match status" value="1"/>
</dbReference>
<dbReference type="Pfam" id="PF03193">
    <property type="entry name" value="RsgA_GTPase"/>
    <property type="match status" value="1"/>
</dbReference>
<dbReference type="InterPro" id="IPR010914">
    <property type="entry name" value="RsgA_GTPase_dom"/>
</dbReference>
<comment type="similarity">
    <text evidence="10">Belongs to the TRAFAC class YlqF/YawG GTPase family. RsgA subfamily.</text>
</comment>
<dbReference type="AlphaFoldDB" id="A0A940PDV0"/>
<feature type="binding site" evidence="10">
    <location>
        <position position="280"/>
    </location>
    <ligand>
        <name>Zn(2+)</name>
        <dbReference type="ChEBI" id="CHEBI:29105"/>
    </ligand>
</feature>
<feature type="binding site" evidence="10">
    <location>
        <begin position="195"/>
        <end position="203"/>
    </location>
    <ligand>
        <name>GTP</name>
        <dbReference type="ChEBI" id="CHEBI:37565"/>
    </ligand>
</feature>
<dbReference type="GO" id="GO:0046872">
    <property type="term" value="F:metal ion binding"/>
    <property type="evidence" value="ECO:0007669"/>
    <property type="project" value="UniProtKB-KW"/>
</dbReference>
<evidence type="ECO:0000256" key="3">
    <source>
        <dbReference type="ARBA" id="ARBA00022723"/>
    </source>
</evidence>
<keyword evidence="8 10" id="KW-0694">RNA-binding</keyword>
<dbReference type="Proteomes" id="UP000674938">
    <property type="component" value="Unassembled WGS sequence"/>
</dbReference>